<sequence>MPLDESAVQSGITELIANPHAHYQAQLEEALFHERALDLIRRLKVYADRSASPIAHELCVEATEFVAKHTRTKP</sequence>
<dbReference type="EMBL" id="CP015878">
    <property type="protein sequence ID" value="ANI14440.1"/>
    <property type="molecule type" value="Genomic_DNA"/>
</dbReference>
<dbReference type="Proteomes" id="UP000077748">
    <property type="component" value="Chromosome"/>
</dbReference>
<evidence type="ECO:0000313" key="3">
    <source>
        <dbReference type="Proteomes" id="UP000077748"/>
    </source>
</evidence>
<protein>
    <submittedName>
        <fullName evidence="2">Uncharacterized protein</fullName>
    </submittedName>
</protein>
<dbReference type="AlphaFoldDB" id="A0A1A9KGT3"/>
<proteinExistence type="predicted"/>
<name>A0A1A9KGT3_9PSED</name>
<accession>A0A1A9KGT3</accession>
<dbReference type="EMBL" id="CP015878">
    <property type="protein sequence ID" value="ANI16699.1"/>
    <property type="molecule type" value="Genomic_DNA"/>
</dbReference>
<organism evidence="2 3">
    <name type="scientific">Pseudomonas citronellolis</name>
    <dbReference type="NCBI Taxonomy" id="53408"/>
    <lineage>
        <taxon>Bacteria</taxon>
        <taxon>Pseudomonadati</taxon>
        <taxon>Pseudomonadota</taxon>
        <taxon>Gammaproteobacteria</taxon>
        <taxon>Pseudomonadales</taxon>
        <taxon>Pseudomonadaceae</taxon>
        <taxon>Pseudomonas</taxon>
    </lineage>
</organism>
<dbReference type="RefSeq" id="WP_064582640.1">
    <property type="nucleotide sequence ID" value="NZ_CP015878.1"/>
</dbReference>
<evidence type="ECO:0000313" key="2">
    <source>
        <dbReference type="EMBL" id="ANI16699.1"/>
    </source>
</evidence>
<evidence type="ECO:0000313" key="1">
    <source>
        <dbReference type="EMBL" id="ANI14440.1"/>
    </source>
</evidence>
<gene>
    <name evidence="1" type="ORF">A9C11_10790</name>
    <name evidence="2" type="ORF">A9C11_23230</name>
</gene>
<reference evidence="2 3" key="1">
    <citation type="submission" date="2016-05" db="EMBL/GenBank/DDBJ databases">
        <title>Genome Sequence of Pseudomonas citronellolis Strain SJTE-3, an Estrogens and Persistent Organic Pollutants degradation strain.</title>
        <authorList>
            <person name="Liang R."/>
        </authorList>
    </citation>
    <scope>NUCLEOTIDE SEQUENCE [LARGE SCALE GENOMIC DNA]</scope>
    <source>
        <strain evidence="2 3">SJTE-3</strain>
    </source>
</reference>